<keyword evidence="1" id="KW-0449">Lipoprotein</keyword>
<dbReference type="Pfam" id="PF14109">
    <property type="entry name" value="GldH_lipo"/>
    <property type="match status" value="1"/>
</dbReference>
<sequence length="168" mass="19547">MILSHSLITIRKRLIQIFGIVLLGLCWACDTERVYEQYHDIPENQWFIDSVQTFTFTIEDPSIPYNIYYNIRNSVSYPYYNLFVTYYLTDASGKQLSSQLQELLLMDTQTGKPLGEGLGDIFDNQVISLTKFKFPQKGAYTFKIKQYMRKDPLPEVMSVGIRVEKASQ</sequence>
<dbReference type="RefSeq" id="WP_313983082.1">
    <property type="nucleotide sequence ID" value="NZ_JASJOS010000010.1"/>
</dbReference>
<dbReference type="Proteomes" id="UP001241110">
    <property type="component" value="Unassembled WGS sequence"/>
</dbReference>
<protein>
    <submittedName>
        <fullName evidence="1">Gliding motility lipoprotein GldH</fullName>
    </submittedName>
</protein>
<organism evidence="1 2">
    <name type="scientific">Xanthocytophaga flava</name>
    <dbReference type="NCBI Taxonomy" id="3048013"/>
    <lineage>
        <taxon>Bacteria</taxon>
        <taxon>Pseudomonadati</taxon>
        <taxon>Bacteroidota</taxon>
        <taxon>Cytophagia</taxon>
        <taxon>Cytophagales</taxon>
        <taxon>Rhodocytophagaceae</taxon>
        <taxon>Xanthocytophaga</taxon>
    </lineage>
</organism>
<accession>A0AAE3QQ99</accession>
<evidence type="ECO:0000313" key="2">
    <source>
        <dbReference type="Proteomes" id="UP001241110"/>
    </source>
</evidence>
<comment type="caution">
    <text evidence="1">The sequence shown here is derived from an EMBL/GenBank/DDBJ whole genome shotgun (WGS) entry which is preliminary data.</text>
</comment>
<reference evidence="1" key="1">
    <citation type="submission" date="2023-05" db="EMBL/GenBank/DDBJ databases">
        <authorList>
            <person name="Zhang X."/>
        </authorList>
    </citation>
    <scope>NUCLEOTIDE SEQUENCE</scope>
    <source>
        <strain evidence="1">YF14B1</strain>
    </source>
</reference>
<dbReference type="EMBL" id="JASJOS010000010">
    <property type="protein sequence ID" value="MDJ1483345.1"/>
    <property type="molecule type" value="Genomic_DNA"/>
</dbReference>
<dbReference type="NCBIfam" id="TIGR03511">
    <property type="entry name" value="GldH_lipo"/>
    <property type="match status" value="1"/>
</dbReference>
<dbReference type="AlphaFoldDB" id="A0AAE3QQ99"/>
<name>A0AAE3QQ99_9BACT</name>
<proteinExistence type="predicted"/>
<dbReference type="InterPro" id="IPR020018">
    <property type="entry name" value="Motility-assoc_lipoprot_GldH"/>
</dbReference>
<gene>
    <name evidence="1" type="ORF">QNI16_22795</name>
</gene>
<evidence type="ECO:0000313" key="1">
    <source>
        <dbReference type="EMBL" id="MDJ1483345.1"/>
    </source>
</evidence>